<comment type="caution">
    <text evidence="9">The sequence shown here is derived from an EMBL/GenBank/DDBJ whole genome shotgun (WGS) entry which is preliminary data.</text>
</comment>
<evidence type="ECO:0000313" key="9">
    <source>
        <dbReference type="EMBL" id="OGG68441.1"/>
    </source>
</evidence>
<dbReference type="GO" id="GO:0003848">
    <property type="term" value="F:2-amino-4-hydroxy-6-hydroxymethyldihydropteridine diphosphokinase activity"/>
    <property type="evidence" value="ECO:0007669"/>
    <property type="project" value="UniProtKB-EC"/>
</dbReference>
<accession>A0A1F6E471</accession>
<evidence type="ECO:0000256" key="2">
    <source>
        <dbReference type="ARBA" id="ARBA00013253"/>
    </source>
</evidence>
<dbReference type="InterPro" id="IPR035907">
    <property type="entry name" value="Hppk_sf"/>
</dbReference>
<keyword evidence="3" id="KW-0808">Transferase</keyword>
<dbReference type="Pfam" id="PF01288">
    <property type="entry name" value="HPPK"/>
    <property type="match status" value="1"/>
</dbReference>
<proteinExistence type="predicted"/>
<evidence type="ECO:0000256" key="6">
    <source>
        <dbReference type="ARBA" id="ARBA00022840"/>
    </source>
</evidence>
<gene>
    <name evidence="9" type="ORF">A3C20_00655</name>
</gene>
<dbReference type="SUPFAM" id="SSF55083">
    <property type="entry name" value="6-hydroxymethyl-7,8-dihydropterin pyrophosphokinase, HPPK"/>
    <property type="match status" value="1"/>
</dbReference>
<reference evidence="9 10" key="1">
    <citation type="journal article" date="2016" name="Nat. Commun.">
        <title>Thousands of microbial genomes shed light on interconnected biogeochemical processes in an aquifer system.</title>
        <authorList>
            <person name="Anantharaman K."/>
            <person name="Brown C.T."/>
            <person name="Hug L.A."/>
            <person name="Sharon I."/>
            <person name="Castelle C.J."/>
            <person name="Probst A.J."/>
            <person name="Thomas B.C."/>
            <person name="Singh A."/>
            <person name="Wilkins M.J."/>
            <person name="Karaoz U."/>
            <person name="Brodie E.L."/>
            <person name="Williams K.H."/>
            <person name="Hubbard S.S."/>
            <person name="Banfield J.F."/>
        </authorList>
    </citation>
    <scope>NUCLEOTIDE SEQUENCE [LARGE SCALE GENOMIC DNA]</scope>
</reference>
<keyword evidence="4" id="KW-0547">Nucleotide-binding</keyword>
<dbReference type="InterPro" id="IPR000550">
    <property type="entry name" value="Hppk"/>
</dbReference>
<dbReference type="PANTHER" id="PTHR43071:SF1">
    <property type="entry name" value="2-AMINO-4-HYDROXY-6-HYDROXYMETHYLDIHYDROPTERIDINE PYROPHOSPHOKINASE"/>
    <property type="match status" value="1"/>
</dbReference>
<evidence type="ECO:0000256" key="3">
    <source>
        <dbReference type="ARBA" id="ARBA00022679"/>
    </source>
</evidence>
<dbReference type="Proteomes" id="UP000176914">
    <property type="component" value="Unassembled WGS sequence"/>
</dbReference>
<evidence type="ECO:0000256" key="5">
    <source>
        <dbReference type="ARBA" id="ARBA00022777"/>
    </source>
</evidence>
<evidence type="ECO:0000256" key="7">
    <source>
        <dbReference type="ARBA" id="ARBA00022909"/>
    </source>
</evidence>
<evidence type="ECO:0000259" key="8">
    <source>
        <dbReference type="Pfam" id="PF01288"/>
    </source>
</evidence>
<dbReference type="EMBL" id="MFLL01000033">
    <property type="protein sequence ID" value="OGG68441.1"/>
    <property type="molecule type" value="Genomic_DNA"/>
</dbReference>
<organism evidence="9 10">
    <name type="scientific">Candidatus Kaiserbacteria bacterium RIFCSPHIGHO2_02_FULL_55_25</name>
    <dbReference type="NCBI Taxonomy" id="1798498"/>
    <lineage>
        <taxon>Bacteria</taxon>
        <taxon>Candidatus Kaiseribacteriota</taxon>
    </lineage>
</organism>
<dbReference type="GO" id="GO:0046654">
    <property type="term" value="P:tetrahydrofolate biosynthetic process"/>
    <property type="evidence" value="ECO:0007669"/>
    <property type="project" value="UniProtKB-UniPathway"/>
</dbReference>
<keyword evidence="7" id="KW-0289">Folate biosynthesis</keyword>
<dbReference type="GO" id="GO:0016301">
    <property type="term" value="F:kinase activity"/>
    <property type="evidence" value="ECO:0007669"/>
    <property type="project" value="UniProtKB-KW"/>
</dbReference>
<evidence type="ECO:0000256" key="1">
    <source>
        <dbReference type="ARBA" id="ARBA00005051"/>
    </source>
</evidence>
<name>A0A1F6E471_9BACT</name>
<dbReference type="CDD" id="cd00483">
    <property type="entry name" value="HPPK"/>
    <property type="match status" value="1"/>
</dbReference>
<comment type="pathway">
    <text evidence="1">Cofactor biosynthesis; tetrahydrofolate biosynthesis; 2-amino-4-hydroxy-6-hydroxymethyl-7,8-dihydropteridine diphosphate from 7,8-dihydroneopterin triphosphate: step 4/4.</text>
</comment>
<dbReference type="GO" id="GO:0005524">
    <property type="term" value="F:ATP binding"/>
    <property type="evidence" value="ECO:0007669"/>
    <property type="project" value="UniProtKB-KW"/>
</dbReference>
<dbReference type="NCBIfam" id="TIGR01498">
    <property type="entry name" value="folK"/>
    <property type="match status" value="1"/>
</dbReference>
<dbReference type="UniPathway" id="UPA00077">
    <property type="reaction ID" value="UER00155"/>
</dbReference>
<feature type="domain" description="7,8-dihydro-6-hydroxymethylpterin-pyrophosphokinase" evidence="8">
    <location>
        <begin position="5"/>
        <end position="130"/>
    </location>
</feature>
<dbReference type="PANTHER" id="PTHR43071">
    <property type="entry name" value="2-AMINO-4-HYDROXY-6-HYDROXYMETHYLDIHYDROPTERIDINE PYROPHOSPHOKINASE"/>
    <property type="match status" value="1"/>
</dbReference>
<dbReference type="Gene3D" id="3.30.70.560">
    <property type="entry name" value="7,8-Dihydro-6-hydroxymethylpterin-pyrophosphokinase HPPK"/>
    <property type="match status" value="1"/>
</dbReference>
<dbReference type="GO" id="GO:0046656">
    <property type="term" value="P:folic acid biosynthetic process"/>
    <property type="evidence" value="ECO:0007669"/>
    <property type="project" value="UniProtKB-KW"/>
</dbReference>
<protein>
    <recommendedName>
        <fullName evidence="2">2-amino-4-hydroxy-6-hydroxymethyldihydropteridine diphosphokinase</fullName>
        <ecNumber evidence="2">2.7.6.3</ecNumber>
    </recommendedName>
</protein>
<evidence type="ECO:0000313" key="10">
    <source>
        <dbReference type="Proteomes" id="UP000176914"/>
    </source>
</evidence>
<keyword evidence="5 9" id="KW-0418">Kinase</keyword>
<keyword evidence="6" id="KW-0067">ATP-binding</keyword>
<sequence length="164" mass="18557">METVFIGLGSNLGNRGENLRKAIDALSPHVTVQKKSSVYESRPFGVGRQPLYLNMVIAGETMLLPLQLLGRLKKIEASLGRGENTHNQPRPIDLDIIFYGETMMDKPELMIPHPRMHERAFVLAPLGELALFHMHPKLQKPVIDMLDELGDYSRDTWSLADERL</sequence>
<evidence type="ECO:0000256" key="4">
    <source>
        <dbReference type="ARBA" id="ARBA00022741"/>
    </source>
</evidence>
<dbReference type="AlphaFoldDB" id="A0A1F6E471"/>
<dbReference type="EC" id="2.7.6.3" evidence="2"/>